<feature type="domain" description="Pyrrolo-quinoline quinone repeat" evidence="6">
    <location>
        <begin position="78"/>
        <end position="308"/>
    </location>
</feature>
<dbReference type="Gene3D" id="2.130.10.10">
    <property type="entry name" value="YVTN repeat-like/Quinoprotein amine dehydrogenase"/>
    <property type="match status" value="1"/>
</dbReference>
<evidence type="ECO:0000256" key="1">
    <source>
        <dbReference type="ARBA" id="ARBA00022729"/>
    </source>
</evidence>
<dbReference type="Proteomes" id="UP000551848">
    <property type="component" value="Unassembled WGS sequence"/>
</dbReference>
<dbReference type="InterPro" id="IPR015943">
    <property type="entry name" value="WD40/YVTN_repeat-like_dom_sf"/>
</dbReference>
<dbReference type="GO" id="GO:0009279">
    <property type="term" value="C:cell outer membrane"/>
    <property type="evidence" value="ECO:0007669"/>
    <property type="project" value="UniProtKB-SubCell"/>
</dbReference>
<dbReference type="Pfam" id="PF13360">
    <property type="entry name" value="PQQ_2"/>
    <property type="match status" value="1"/>
</dbReference>
<dbReference type="PANTHER" id="PTHR34512">
    <property type="entry name" value="CELL SURFACE PROTEIN"/>
    <property type="match status" value="1"/>
</dbReference>
<comment type="similarity">
    <text evidence="4">Belongs to the BamB family.</text>
</comment>
<keyword evidence="3 4" id="KW-0998">Cell outer membrane</keyword>
<dbReference type="HAMAP" id="MF_00923">
    <property type="entry name" value="OM_assembly_BamB"/>
    <property type="match status" value="1"/>
</dbReference>
<comment type="subunit">
    <text evidence="4">Part of the Bam complex.</text>
</comment>
<protein>
    <recommendedName>
        <fullName evidence="4">Outer membrane protein assembly factor BamB</fullName>
    </recommendedName>
</protein>
<dbReference type="PROSITE" id="PS51257">
    <property type="entry name" value="PROKAR_LIPOPROTEIN"/>
    <property type="match status" value="1"/>
</dbReference>
<evidence type="ECO:0000256" key="4">
    <source>
        <dbReference type="HAMAP-Rule" id="MF_00923"/>
    </source>
</evidence>
<dbReference type="GO" id="GO:0051205">
    <property type="term" value="P:protein insertion into membrane"/>
    <property type="evidence" value="ECO:0007669"/>
    <property type="project" value="UniProtKB-UniRule"/>
</dbReference>
<feature type="signal peptide" evidence="5">
    <location>
        <begin position="1"/>
        <end position="23"/>
    </location>
</feature>
<accession>A0A838Y075</accession>
<keyword evidence="4" id="KW-0564">Palmitate</keyword>
<keyword evidence="1 4" id="KW-0732">Signal</keyword>
<dbReference type="InterPro" id="IPR002372">
    <property type="entry name" value="PQQ_rpt_dom"/>
</dbReference>
<comment type="caution">
    <text evidence="7">The sequence shown here is derived from an EMBL/GenBank/DDBJ whole genome shotgun (WGS) entry which is preliminary data.</text>
</comment>
<evidence type="ECO:0000313" key="8">
    <source>
        <dbReference type="Proteomes" id="UP000551848"/>
    </source>
</evidence>
<dbReference type="NCBIfam" id="TIGR03300">
    <property type="entry name" value="assembly_YfgL"/>
    <property type="match status" value="1"/>
</dbReference>
<dbReference type="InterPro" id="IPR018391">
    <property type="entry name" value="PQQ_b-propeller_rpt"/>
</dbReference>
<dbReference type="SUPFAM" id="SSF50998">
    <property type="entry name" value="Quinoprotein alcohol dehydrogenase-like"/>
    <property type="match status" value="1"/>
</dbReference>
<evidence type="ECO:0000256" key="5">
    <source>
        <dbReference type="SAM" id="SignalP"/>
    </source>
</evidence>
<dbReference type="AlphaFoldDB" id="A0A838Y075"/>
<dbReference type="InterPro" id="IPR011047">
    <property type="entry name" value="Quinoprotein_ADH-like_sf"/>
</dbReference>
<evidence type="ECO:0000313" key="7">
    <source>
        <dbReference type="EMBL" id="MBA4692307.1"/>
    </source>
</evidence>
<dbReference type="GO" id="GO:0043165">
    <property type="term" value="P:Gram-negative-bacterium-type cell outer membrane assembly"/>
    <property type="evidence" value="ECO:0007669"/>
    <property type="project" value="UniProtKB-UniRule"/>
</dbReference>
<keyword evidence="4" id="KW-0449">Lipoprotein</keyword>
<feature type="chain" id="PRO_5033187544" description="Outer membrane protein assembly factor BamB" evidence="5">
    <location>
        <begin position="24"/>
        <end position="381"/>
    </location>
</feature>
<sequence length="381" mass="41785">MKINIVFAITLFFISSCSTLAFWSDDAEEETAEPVKLAKIQNQYPIEVEWKRSFNGENDLGSFVPSFYSDEMIVADPDGNLVSINPSTGKINWEIDLKRNLSAGTASGFGKIIVSDTNGFVIAIDSITKETLWEKSVGGEILINGVISPSLIIVKNSAGELVALDSLTGEQKWSFRSQLPALTVRGTGEPIIENNIVYSTFDNGRIGAFDLDTGYFLWDGPISFVEGTSELENLIDSDSSPVIAQQLIFATNYQGRLTAFDLAQKRPVWNAEASSFHSPVIGNNMLMVIQDDGSILSFSMTNLSSSWSSEEYLRRELSNGSMHDNLMLVGDLEGYIHVINTLTGITVGRRKVSGNPIVSIVSFRNLAYVIDQESNIVAVSF</sequence>
<evidence type="ECO:0000256" key="2">
    <source>
        <dbReference type="ARBA" id="ARBA00023136"/>
    </source>
</evidence>
<proteinExistence type="inferred from homology"/>
<evidence type="ECO:0000259" key="6">
    <source>
        <dbReference type="Pfam" id="PF13360"/>
    </source>
</evidence>
<dbReference type="SMART" id="SM00564">
    <property type="entry name" value="PQQ"/>
    <property type="match status" value="6"/>
</dbReference>
<gene>
    <name evidence="4 7" type="primary">bamB</name>
    <name evidence="7" type="ORF">H2072_01010</name>
</gene>
<name>A0A838Y075_9GAMM</name>
<organism evidence="7 8">
    <name type="scientific">SAR86 cluster bacterium</name>
    <dbReference type="NCBI Taxonomy" id="2030880"/>
    <lineage>
        <taxon>Bacteria</taxon>
        <taxon>Pseudomonadati</taxon>
        <taxon>Pseudomonadota</taxon>
        <taxon>Gammaproteobacteria</taxon>
        <taxon>SAR86 cluster</taxon>
    </lineage>
</organism>
<evidence type="ECO:0000256" key="3">
    <source>
        <dbReference type="ARBA" id="ARBA00023237"/>
    </source>
</evidence>
<dbReference type="EMBL" id="JACETL010000005">
    <property type="protein sequence ID" value="MBA4692307.1"/>
    <property type="molecule type" value="Genomic_DNA"/>
</dbReference>
<comment type="function">
    <text evidence="4">Part of the outer membrane protein assembly complex, which is involved in assembly and insertion of beta-barrel proteins into the outer membrane.</text>
</comment>
<keyword evidence="2 4" id="KW-0472">Membrane</keyword>
<dbReference type="PANTHER" id="PTHR34512:SF30">
    <property type="entry name" value="OUTER MEMBRANE PROTEIN ASSEMBLY FACTOR BAMB"/>
    <property type="match status" value="1"/>
</dbReference>
<dbReference type="InterPro" id="IPR017687">
    <property type="entry name" value="BamB"/>
</dbReference>
<reference evidence="7 8" key="1">
    <citation type="submission" date="2020-06" db="EMBL/GenBank/DDBJ databases">
        <title>Dysbiosis in marine aquaculture revealed through microbiome analysis: reverse ecology for environmental sustainability.</title>
        <authorList>
            <person name="Haro-Moreno J.M."/>
            <person name="Coutinho F.H."/>
            <person name="Zaragoza-Solas A."/>
            <person name="Picazo A."/>
            <person name="Almagro-Moreno S."/>
            <person name="Lopez-Perez M."/>
        </authorList>
    </citation>
    <scope>NUCLEOTIDE SEQUENCE [LARGE SCALE GENOMIC DNA]</scope>
    <source>
        <strain evidence="7">MCMED-G41</strain>
    </source>
</reference>
<comment type="subcellular location">
    <subcellularLocation>
        <location evidence="4">Cell outer membrane</location>
        <topology evidence="4">Lipid-anchor</topology>
    </subcellularLocation>
</comment>